<proteinExistence type="predicted"/>
<dbReference type="Proteomes" id="UP000019335">
    <property type="component" value="Unassembled WGS sequence"/>
</dbReference>
<sequence>MWTPAQKSSKSKGSTSASGGHAVGERAHPMLPPDIPSYSLSESQPSSSIGSTPSSTHNNNVQTLESRVRKLAVRVIEGTI</sequence>
<evidence type="ECO:0000313" key="3">
    <source>
        <dbReference type="Proteomes" id="UP000019335"/>
    </source>
</evidence>
<keyword evidence="3" id="KW-1185">Reference proteome</keyword>
<evidence type="ECO:0000256" key="1">
    <source>
        <dbReference type="SAM" id="MobiDB-lite"/>
    </source>
</evidence>
<reference evidence="2 3" key="1">
    <citation type="journal article" date="2014" name="Mol. Plant">
        <title>Chromosome Scale Genome Assembly and Transcriptome Profiling of Nannochloropsis gaditana in Nitrogen Depletion.</title>
        <authorList>
            <person name="Corteggiani Carpinelli E."/>
            <person name="Telatin A."/>
            <person name="Vitulo N."/>
            <person name="Forcato C."/>
            <person name="D'Angelo M."/>
            <person name="Schiavon R."/>
            <person name="Vezzi A."/>
            <person name="Giacometti G.M."/>
            <person name="Morosinotto T."/>
            <person name="Valle G."/>
        </authorList>
    </citation>
    <scope>NUCLEOTIDE SEQUENCE [LARGE SCALE GENOMIC DNA]</scope>
    <source>
        <strain evidence="2 3">B-31</strain>
    </source>
</reference>
<protein>
    <submittedName>
        <fullName evidence="2">Uncharacterized protein</fullName>
    </submittedName>
</protein>
<feature type="compositionally biased region" description="Low complexity" evidence="1">
    <location>
        <begin position="36"/>
        <end position="55"/>
    </location>
</feature>
<accession>W7T6S7</accession>
<dbReference type="EMBL" id="AZIL01002261">
    <property type="protein sequence ID" value="EWM22192.1"/>
    <property type="molecule type" value="Genomic_DNA"/>
</dbReference>
<organism evidence="2 3">
    <name type="scientific">Nannochloropsis gaditana</name>
    <dbReference type="NCBI Taxonomy" id="72520"/>
    <lineage>
        <taxon>Eukaryota</taxon>
        <taxon>Sar</taxon>
        <taxon>Stramenopiles</taxon>
        <taxon>Ochrophyta</taxon>
        <taxon>Eustigmatophyceae</taxon>
        <taxon>Eustigmatales</taxon>
        <taxon>Monodopsidaceae</taxon>
        <taxon>Nannochloropsis</taxon>
    </lineage>
</organism>
<gene>
    <name evidence="2" type="ORF">Naga_100540g1</name>
</gene>
<feature type="compositionally biased region" description="Low complexity" evidence="1">
    <location>
        <begin position="7"/>
        <end position="20"/>
    </location>
</feature>
<comment type="caution">
    <text evidence="2">The sequence shown here is derived from an EMBL/GenBank/DDBJ whole genome shotgun (WGS) entry which is preliminary data.</text>
</comment>
<evidence type="ECO:0000313" key="2">
    <source>
        <dbReference type="EMBL" id="EWM22192.1"/>
    </source>
</evidence>
<feature type="region of interest" description="Disordered" evidence="1">
    <location>
        <begin position="1"/>
        <end position="64"/>
    </location>
</feature>
<dbReference type="AlphaFoldDB" id="W7T6S7"/>
<name>W7T6S7_9STRA</name>